<dbReference type="PANTHER" id="PTHR15691:SF6">
    <property type="entry name" value="WASH COMPLEX SUBUNIT 5"/>
    <property type="match status" value="1"/>
</dbReference>
<evidence type="ECO:0000256" key="1">
    <source>
        <dbReference type="ARBA" id="ARBA00006224"/>
    </source>
</evidence>
<evidence type="ECO:0000313" key="3">
    <source>
        <dbReference type="Proteomes" id="UP001190700"/>
    </source>
</evidence>
<dbReference type="AlphaFoldDB" id="A0AAE0GAJ9"/>
<comment type="caution">
    <text evidence="2">The sequence shown here is derived from an EMBL/GenBank/DDBJ whole genome shotgun (WGS) entry which is preliminary data.</text>
</comment>
<accession>A0AAE0GAJ9</accession>
<name>A0AAE0GAJ9_9CHLO</name>
<reference evidence="2 3" key="1">
    <citation type="journal article" date="2015" name="Genome Biol. Evol.">
        <title>Comparative Genomics of a Bacterivorous Green Alga Reveals Evolutionary Causalities and Consequences of Phago-Mixotrophic Mode of Nutrition.</title>
        <authorList>
            <person name="Burns J.A."/>
            <person name="Paasch A."/>
            <person name="Narechania A."/>
            <person name="Kim E."/>
        </authorList>
    </citation>
    <scope>NUCLEOTIDE SEQUENCE [LARGE SCALE GENOMIC DNA]</scope>
    <source>
        <strain evidence="2 3">PLY_AMNH</strain>
    </source>
</reference>
<dbReference type="GO" id="GO:0051125">
    <property type="term" value="P:regulation of actin nucleation"/>
    <property type="evidence" value="ECO:0007669"/>
    <property type="project" value="TreeGrafter"/>
</dbReference>
<dbReference type="Pfam" id="PF10266">
    <property type="entry name" value="Strumpellin"/>
    <property type="match status" value="3"/>
</dbReference>
<dbReference type="GO" id="GO:0140285">
    <property type="term" value="P:endosome fission"/>
    <property type="evidence" value="ECO:0007669"/>
    <property type="project" value="TreeGrafter"/>
</dbReference>
<dbReference type="GO" id="GO:0007032">
    <property type="term" value="P:endosome organization"/>
    <property type="evidence" value="ECO:0007669"/>
    <property type="project" value="TreeGrafter"/>
</dbReference>
<sequence>MCRATGHTAGQVKQTHGYPEQYFARFPLPVKVVRMMLGRIRLDDVYNQIRHYPNPEHRSTALAQQMPERPTSLPVDKHYVDNWVIPFSLGHTVDLSVEWKPYQAAKLALDNVITPSLAKKLQFEYVARLPGVLTDLASFLSFEGALPCEGSCQPDIWRSCPAVLHKPHGALCKWGGLQGVLTEEFILCNHDQILGTLRNCNVAIQWLMLHVRTPSAKPLLPVTHHLDAVPNPFPAGLTALSGCLCGFGARVVLRWRRLLGKRTKSDPRAHLAPS</sequence>
<dbReference type="PANTHER" id="PTHR15691">
    <property type="entry name" value="WASH COMPLEX SUBUNIT 5"/>
    <property type="match status" value="1"/>
</dbReference>
<dbReference type="GO" id="GO:0005768">
    <property type="term" value="C:endosome"/>
    <property type="evidence" value="ECO:0007669"/>
    <property type="project" value="TreeGrafter"/>
</dbReference>
<evidence type="ECO:0000313" key="2">
    <source>
        <dbReference type="EMBL" id="KAK3274509.1"/>
    </source>
</evidence>
<keyword evidence="3" id="KW-1185">Reference proteome</keyword>
<dbReference type="EMBL" id="LGRX02007684">
    <property type="protein sequence ID" value="KAK3274509.1"/>
    <property type="molecule type" value="Genomic_DNA"/>
</dbReference>
<protein>
    <submittedName>
        <fullName evidence="2">Uncharacterized protein</fullName>
    </submittedName>
</protein>
<gene>
    <name evidence="2" type="ORF">CYMTET_17305</name>
</gene>
<organism evidence="2 3">
    <name type="scientific">Cymbomonas tetramitiformis</name>
    <dbReference type="NCBI Taxonomy" id="36881"/>
    <lineage>
        <taxon>Eukaryota</taxon>
        <taxon>Viridiplantae</taxon>
        <taxon>Chlorophyta</taxon>
        <taxon>Pyramimonadophyceae</taxon>
        <taxon>Pyramimonadales</taxon>
        <taxon>Pyramimonadaceae</taxon>
        <taxon>Cymbomonas</taxon>
    </lineage>
</organism>
<comment type="similarity">
    <text evidence="1">Belongs to the strumpellin family.</text>
</comment>
<proteinExistence type="inferred from homology"/>
<dbReference type="InterPro" id="IPR019393">
    <property type="entry name" value="WASH_strumpellin"/>
</dbReference>
<dbReference type="GO" id="GO:0071203">
    <property type="term" value="C:WASH complex"/>
    <property type="evidence" value="ECO:0007669"/>
    <property type="project" value="InterPro"/>
</dbReference>
<dbReference type="GO" id="GO:0030041">
    <property type="term" value="P:actin filament polymerization"/>
    <property type="evidence" value="ECO:0007669"/>
    <property type="project" value="TreeGrafter"/>
</dbReference>
<dbReference type="Proteomes" id="UP001190700">
    <property type="component" value="Unassembled WGS sequence"/>
</dbReference>